<sequence length="395" mass="45158">MGEPSPQEVMANGPAMDCERAKGPKPQDLINGPTPQDLDGDQVEAPSADAWNLATNGVDRPTSGGSASSSKWWPIFRTELNNLLLCACVMLSCVAINSESIHAYVRYLDEVIGFFIVEDRIMQSQPSLVTIAHKDQLWEMALQQVTGTMNSHFGNCLDVEMMLKMKKVILLFILTMKSYGYNTNPLYILLQNFRDQYNEILMREYCAQFETALQSDNYTPITVYNDKEYRAVIEEFPYKRPLDKEEYPRKFPFSQFVPTVFTQAKGYLLGCLRFMENLELSQSEVNDTVRRSLIQLIQITINMGYLERSCEQLETYISKIRFSLRSEQLIDEALKEKVSAFLEISNYDWELAQPNGVASDYVTDLLNFLNTTFTSFTNLPNVLAKHVCMQQELTA</sequence>
<feature type="region of interest" description="Disordered" evidence="5">
    <location>
        <begin position="1"/>
        <end position="44"/>
    </location>
</feature>
<dbReference type="AlphaFoldDB" id="A0A915DVH9"/>
<dbReference type="Gene3D" id="1.10.357.30">
    <property type="entry name" value="Exocyst complex subunit Sec15 C-terminal domain, N-terminal subdomain"/>
    <property type="match status" value="2"/>
</dbReference>
<evidence type="ECO:0000259" key="6">
    <source>
        <dbReference type="Pfam" id="PF04091"/>
    </source>
</evidence>
<dbReference type="Pfam" id="PF04091">
    <property type="entry name" value="Sec15_C"/>
    <property type="match status" value="1"/>
</dbReference>
<protein>
    <submittedName>
        <fullName evidence="8">Exocyst complex subunit Sec15 C-terminal domain-containing protein</fullName>
    </submittedName>
</protein>
<dbReference type="InterPro" id="IPR046361">
    <property type="entry name" value="EXOC6/Sec15_C"/>
</dbReference>
<dbReference type="GO" id="GO:0090522">
    <property type="term" value="P:vesicle tethering involved in exocytosis"/>
    <property type="evidence" value="ECO:0007669"/>
    <property type="project" value="InterPro"/>
</dbReference>
<dbReference type="GO" id="GO:0006886">
    <property type="term" value="P:intracellular protein transport"/>
    <property type="evidence" value="ECO:0007669"/>
    <property type="project" value="InterPro"/>
</dbReference>
<dbReference type="InterPro" id="IPR042045">
    <property type="entry name" value="EXOC6/Sec15_C_dom1"/>
</dbReference>
<proteinExistence type="inferred from homology"/>
<keyword evidence="3" id="KW-0268">Exocytosis</keyword>
<accession>A0A915DVH9</accession>
<dbReference type="Gene3D" id="1.20.58.670">
    <property type="entry name" value="Dsl1p vesicle tethering complex, Tip20p subunit, domain D"/>
    <property type="match status" value="1"/>
</dbReference>
<organism evidence="7 8">
    <name type="scientific">Ditylenchus dipsaci</name>
    <dbReference type="NCBI Taxonomy" id="166011"/>
    <lineage>
        <taxon>Eukaryota</taxon>
        <taxon>Metazoa</taxon>
        <taxon>Ecdysozoa</taxon>
        <taxon>Nematoda</taxon>
        <taxon>Chromadorea</taxon>
        <taxon>Rhabditida</taxon>
        <taxon>Tylenchina</taxon>
        <taxon>Tylenchomorpha</taxon>
        <taxon>Sphaerularioidea</taxon>
        <taxon>Anguinidae</taxon>
        <taxon>Anguininae</taxon>
        <taxon>Ditylenchus</taxon>
    </lineage>
</organism>
<dbReference type="WBParaSite" id="jg23627">
    <property type="protein sequence ID" value="jg23627"/>
    <property type="gene ID" value="jg23627"/>
</dbReference>
<keyword evidence="2" id="KW-0813">Transport</keyword>
<dbReference type="InterPro" id="IPR042044">
    <property type="entry name" value="EXOC6PINT-1/Sec15/Tip20_C_dom2"/>
</dbReference>
<dbReference type="PANTHER" id="PTHR12702">
    <property type="entry name" value="SEC15"/>
    <property type="match status" value="1"/>
</dbReference>
<comment type="similarity">
    <text evidence="1">Belongs to the SEC15 family.</text>
</comment>
<evidence type="ECO:0000256" key="4">
    <source>
        <dbReference type="ARBA" id="ARBA00023054"/>
    </source>
</evidence>
<dbReference type="GO" id="GO:0000145">
    <property type="term" value="C:exocyst"/>
    <property type="evidence" value="ECO:0007669"/>
    <property type="project" value="TreeGrafter"/>
</dbReference>
<dbReference type="InterPro" id="IPR007225">
    <property type="entry name" value="EXOC6/Sec15"/>
</dbReference>
<evidence type="ECO:0000256" key="5">
    <source>
        <dbReference type="SAM" id="MobiDB-lite"/>
    </source>
</evidence>
<dbReference type="PANTHER" id="PTHR12702:SF0">
    <property type="entry name" value="EXOCYST COMPLEX COMPONENT 6"/>
    <property type="match status" value="1"/>
</dbReference>
<name>A0A915DVH9_9BILA</name>
<feature type="domain" description="Exocyst complex subunit EXOC6/Sec15 C-terminal" evidence="6">
    <location>
        <begin position="185"/>
        <end position="295"/>
    </location>
</feature>
<evidence type="ECO:0000256" key="1">
    <source>
        <dbReference type="ARBA" id="ARBA00007944"/>
    </source>
</evidence>
<keyword evidence="4" id="KW-0175">Coiled coil</keyword>
<evidence type="ECO:0000256" key="3">
    <source>
        <dbReference type="ARBA" id="ARBA00022483"/>
    </source>
</evidence>
<reference evidence="8" key="1">
    <citation type="submission" date="2022-11" db="UniProtKB">
        <authorList>
            <consortium name="WormBaseParasite"/>
        </authorList>
    </citation>
    <scope>IDENTIFICATION</scope>
</reference>
<evidence type="ECO:0000313" key="7">
    <source>
        <dbReference type="Proteomes" id="UP000887574"/>
    </source>
</evidence>
<dbReference type="GO" id="GO:0006893">
    <property type="term" value="P:Golgi to plasma membrane transport"/>
    <property type="evidence" value="ECO:0007669"/>
    <property type="project" value="TreeGrafter"/>
</dbReference>
<evidence type="ECO:0000313" key="8">
    <source>
        <dbReference type="WBParaSite" id="jg23627"/>
    </source>
</evidence>
<keyword evidence="7" id="KW-1185">Reference proteome</keyword>
<dbReference type="Proteomes" id="UP000887574">
    <property type="component" value="Unplaced"/>
</dbReference>
<dbReference type="GO" id="GO:0016020">
    <property type="term" value="C:membrane"/>
    <property type="evidence" value="ECO:0007669"/>
    <property type="project" value="TreeGrafter"/>
</dbReference>
<evidence type="ECO:0000256" key="2">
    <source>
        <dbReference type="ARBA" id="ARBA00022448"/>
    </source>
</evidence>